<dbReference type="RefSeq" id="WP_164365196.1">
    <property type="nucleotide sequence ID" value="NZ_CP066776.1"/>
</dbReference>
<dbReference type="InterPro" id="IPR016040">
    <property type="entry name" value="NAD(P)-bd_dom"/>
</dbReference>
<feature type="domain" description="NAD(P)-binding" evidence="1">
    <location>
        <begin position="7"/>
        <end position="114"/>
    </location>
</feature>
<dbReference type="Gene3D" id="3.40.50.720">
    <property type="entry name" value="NAD(P)-binding Rossmann-like Domain"/>
    <property type="match status" value="1"/>
</dbReference>
<dbReference type="InterPro" id="IPR036291">
    <property type="entry name" value="NAD(P)-bd_dom_sf"/>
</dbReference>
<dbReference type="InterPro" id="IPR021295">
    <property type="entry name" value="DUF2867"/>
</dbReference>
<gene>
    <name evidence="2" type="ORF">G3M56_002090</name>
</gene>
<name>A0A6B3LEB7_9BACT</name>
<evidence type="ECO:0000313" key="3">
    <source>
        <dbReference type="Proteomes" id="UP000475117"/>
    </source>
</evidence>
<proteinExistence type="predicted"/>
<dbReference type="AlphaFoldDB" id="A0A6B3LEB7"/>
<evidence type="ECO:0000259" key="1">
    <source>
        <dbReference type="Pfam" id="PF13460"/>
    </source>
</evidence>
<accession>A0A6B3LEB7</accession>
<dbReference type="SUPFAM" id="SSF51735">
    <property type="entry name" value="NAD(P)-binding Rossmann-fold domains"/>
    <property type="match status" value="1"/>
</dbReference>
<dbReference type="Pfam" id="PF11066">
    <property type="entry name" value="DUF2867"/>
    <property type="match status" value="1"/>
</dbReference>
<dbReference type="Pfam" id="PF13460">
    <property type="entry name" value="NAD_binding_10"/>
    <property type="match status" value="1"/>
</dbReference>
<keyword evidence="3" id="KW-1185">Reference proteome</keyword>
<protein>
    <submittedName>
        <fullName evidence="2">SDR family oxidoreductase</fullName>
    </submittedName>
</protein>
<dbReference type="EMBL" id="CP066776">
    <property type="protein sequence ID" value="QQL45403.1"/>
    <property type="molecule type" value="Genomic_DNA"/>
</dbReference>
<sequence length="487" mass="54721">MKVLVTGANGYIGLRLIPTLLEAGHHVVAQVRNPQRFPSDQFIGWGDQLEIIEADFLVPDTIPAPESVGSIDAAYYLLHSMGTGKGFSEKEAQCATAFADWIGQTPCQQIVYLSGIIPQGTKLSQHLSSRSNVLEILANGRVPLTTLQASIIVGSGSASFEIIRDLVEKLPFMITPKWARTNCQPIAIRNVIHYLLNVIDPKLHEHTLGERFDIGGPEVMTYQSMLEGYADVRGLHRWIVPVPFFNPKLSSYWLYFITATNFALASALVDSLHLETTCSEKRITELIPQPLLTYHEAIEAALSRIAQDRVPSAWYSSLASGQIDTRHIRNINVPQHGVFHDRRSVPITAPREHVINAIWSLGGRHGWPSLDWAWRLRGFLDLLVGGIGVRRGRRHPTELRTGDALDFWRVIVSDRPNGRLILFAEMKLPGEAWLEFELVDDTLHQRATFRPRGLFGRLYWAGSYPFHVILFPQMLKRLAAGWPGREV</sequence>
<dbReference type="Proteomes" id="UP000475117">
    <property type="component" value="Chromosome"/>
</dbReference>
<dbReference type="KEGG" id="soa:G3M56_002090"/>
<evidence type="ECO:0000313" key="2">
    <source>
        <dbReference type="EMBL" id="QQL45403.1"/>
    </source>
</evidence>
<organism evidence="2 3">
    <name type="scientific">Sulfuriroseicoccus oceanibius</name>
    <dbReference type="NCBI Taxonomy" id="2707525"/>
    <lineage>
        <taxon>Bacteria</taxon>
        <taxon>Pseudomonadati</taxon>
        <taxon>Verrucomicrobiota</taxon>
        <taxon>Verrucomicrobiia</taxon>
        <taxon>Verrucomicrobiales</taxon>
        <taxon>Verrucomicrobiaceae</taxon>
        <taxon>Sulfuriroseicoccus</taxon>
    </lineage>
</organism>
<reference evidence="2 3" key="1">
    <citation type="submission" date="2020-12" db="EMBL/GenBank/DDBJ databases">
        <title>Sulforoseuscoccus oceanibium gen. nov., sp. nov., a representative of the phylum Verrucomicrobia with special cytoplasmic membrane, and proposal of Sulforoseuscoccusaceae fam. nov.</title>
        <authorList>
            <person name="Xi F."/>
        </authorList>
    </citation>
    <scope>NUCLEOTIDE SEQUENCE [LARGE SCALE GENOMIC DNA]</scope>
    <source>
        <strain evidence="2 3">T37</strain>
    </source>
</reference>